<dbReference type="AlphaFoldDB" id="A0A183CFJ8"/>
<dbReference type="Proteomes" id="UP000050741">
    <property type="component" value="Unassembled WGS sequence"/>
</dbReference>
<name>A0A183CFJ8_GLOPA</name>
<feature type="region of interest" description="Disordered" evidence="1">
    <location>
        <begin position="40"/>
        <end position="72"/>
    </location>
</feature>
<organism evidence="2 3">
    <name type="scientific">Globodera pallida</name>
    <name type="common">Potato cyst nematode worm</name>
    <name type="synonym">Heterodera pallida</name>
    <dbReference type="NCBI Taxonomy" id="36090"/>
    <lineage>
        <taxon>Eukaryota</taxon>
        <taxon>Metazoa</taxon>
        <taxon>Ecdysozoa</taxon>
        <taxon>Nematoda</taxon>
        <taxon>Chromadorea</taxon>
        <taxon>Rhabditida</taxon>
        <taxon>Tylenchina</taxon>
        <taxon>Tylenchomorpha</taxon>
        <taxon>Tylenchoidea</taxon>
        <taxon>Heteroderidae</taxon>
        <taxon>Heteroderinae</taxon>
        <taxon>Globodera</taxon>
    </lineage>
</organism>
<accession>A0A183CFJ8</accession>
<reference evidence="2" key="1">
    <citation type="submission" date="2013-12" db="EMBL/GenBank/DDBJ databases">
        <authorList>
            <person name="Aslett M."/>
        </authorList>
    </citation>
    <scope>NUCLEOTIDE SEQUENCE [LARGE SCALE GENOMIC DNA]</scope>
    <source>
        <strain evidence="2">Lindley</strain>
    </source>
</reference>
<evidence type="ECO:0000313" key="2">
    <source>
        <dbReference type="Proteomes" id="UP000050741"/>
    </source>
</evidence>
<feature type="compositionally biased region" description="Polar residues" evidence="1">
    <location>
        <begin position="1"/>
        <end position="11"/>
    </location>
</feature>
<evidence type="ECO:0000313" key="3">
    <source>
        <dbReference type="WBParaSite" id="GPLIN_001165300"/>
    </source>
</evidence>
<sequence>MSQNAQIRVQQTPRRRTRAAATDRLPLALGPSAMRRVVSKGEDAANQQRHWRAAEPEGRRWRRKRRMNVEEG</sequence>
<evidence type="ECO:0000256" key="1">
    <source>
        <dbReference type="SAM" id="MobiDB-lite"/>
    </source>
</evidence>
<reference evidence="2" key="2">
    <citation type="submission" date="2014-05" db="EMBL/GenBank/DDBJ databases">
        <title>The genome and life-stage specific transcriptomes of Globodera pallida elucidate key aspects of plant parasitism by a cyst nematode.</title>
        <authorList>
            <person name="Cotton J.A."/>
            <person name="Lilley C.J."/>
            <person name="Jones L.M."/>
            <person name="Kikuchi T."/>
            <person name="Reid A.J."/>
            <person name="Thorpe P."/>
            <person name="Tsai I.J."/>
            <person name="Beasley H."/>
            <person name="Blok V."/>
            <person name="Cock P.J.A."/>
            <person name="Van den Akker S.E."/>
            <person name="Holroyd N."/>
            <person name="Hunt M."/>
            <person name="Mantelin S."/>
            <person name="Naghra H."/>
            <person name="Pain A."/>
            <person name="Palomares-Rius J.E."/>
            <person name="Zarowiecki M."/>
            <person name="Berriman M."/>
            <person name="Jones J.T."/>
            <person name="Urwin P.E."/>
        </authorList>
    </citation>
    <scope>NUCLEOTIDE SEQUENCE [LARGE SCALE GENOMIC DNA]</scope>
    <source>
        <strain evidence="2">Lindley</strain>
    </source>
</reference>
<protein>
    <submittedName>
        <fullName evidence="3">Uncharacterized protein</fullName>
    </submittedName>
</protein>
<keyword evidence="2" id="KW-1185">Reference proteome</keyword>
<feature type="region of interest" description="Disordered" evidence="1">
    <location>
        <begin position="1"/>
        <end position="21"/>
    </location>
</feature>
<dbReference type="WBParaSite" id="GPLIN_001165300">
    <property type="protein sequence ID" value="GPLIN_001165300"/>
    <property type="gene ID" value="GPLIN_001165300"/>
</dbReference>
<reference evidence="3" key="3">
    <citation type="submission" date="2016-06" db="UniProtKB">
        <authorList>
            <consortium name="WormBaseParasite"/>
        </authorList>
    </citation>
    <scope>IDENTIFICATION</scope>
</reference>
<proteinExistence type="predicted"/>